<dbReference type="OrthoDB" id="982759at2759"/>
<dbReference type="CDD" id="cd06222">
    <property type="entry name" value="RNase_H_like"/>
    <property type="match status" value="1"/>
</dbReference>
<protein>
    <recommendedName>
        <fullName evidence="3">RNase H type-1 domain-containing protein</fullName>
    </recommendedName>
</protein>
<keyword evidence="2" id="KW-1185">Reference proteome</keyword>
<gene>
    <name evidence="1" type="ORF">Goklo_026021</name>
</gene>
<evidence type="ECO:0000313" key="1">
    <source>
        <dbReference type="EMBL" id="MBA0641479.1"/>
    </source>
</evidence>
<reference evidence="1 2" key="1">
    <citation type="journal article" date="2019" name="Genome Biol. Evol.">
        <title>Insights into the evolution of the New World diploid cottons (Gossypium, subgenus Houzingenia) based on genome sequencing.</title>
        <authorList>
            <person name="Grover C.E."/>
            <person name="Arick M.A. 2nd"/>
            <person name="Thrash A."/>
            <person name="Conover J.L."/>
            <person name="Sanders W.S."/>
            <person name="Peterson D.G."/>
            <person name="Frelichowski J.E."/>
            <person name="Scheffler J.A."/>
            <person name="Scheffler B.E."/>
            <person name="Wendel J.F."/>
        </authorList>
    </citation>
    <scope>NUCLEOTIDE SEQUENCE [LARGE SCALE GENOMIC DNA]</scope>
    <source>
        <strain evidence="1">57</strain>
        <tissue evidence="1">Leaf</tissue>
    </source>
</reference>
<feature type="non-terminal residue" evidence="1">
    <location>
        <position position="1"/>
    </location>
</feature>
<dbReference type="AlphaFoldDB" id="A0A7J8TTJ2"/>
<dbReference type="EMBL" id="JABFAB010000002">
    <property type="protein sequence ID" value="MBA0641479.1"/>
    <property type="molecule type" value="Genomic_DNA"/>
</dbReference>
<sequence>KGWVKLNTDRVVSKNNSFVGIGRVFRGVDGKWLGGFLMKLRNDSIFKIEARALLEGLLISWRKGY</sequence>
<comment type="caution">
    <text evidence="1">The sequence shown here is derived from an EMBL/GenBank/DDBJ whole genome shotgun (WGS) entry which is preliminary data.</text>
</comment>
<evidence type="ECO:0000313" key="2">
    <source>
        <dbReference type="Proteomes" id="UP000593573"/>
    </source>
</evidence>
<proteinExistence type="predicted"/>
<dbReference type="PANTHER" id="PTHR47723:SF24">
    <property type="entry name" value="RNASE H TYPE-1 DOMAIN-CONTAINING PROTEIN"/>
    <property type="match status" value="1"/>
</dbReference>
<name>A0A7J8TTJ2_9ROSI</name>
<organism evidence="1 2">
    <name type="scientific">Gossypium klotzschianum</name>
    <dbReference type="NCBI Taxonomy" id="34286"/>
    <lineage>
        <taxon>Eukaryota</taxon>
        <taxon>Viridiplantae</taxon>
        <taxon>Streptophyta</taxon>
        <taxon>Embryophyta</taxon>
        <taxon>Tracheophyta</taxon>
        <taxon>Spermatophyta</taxon>
        <taxon>Magnoliopsida</taxon>
        <taxon>eudicotyledons</taxon>
        <taxon>Gunneridae</taxon>
        <taxon>Pentapetalae</taxon>
        <taxon>rosids</taxon>
        <taxon>malvids</taxon>
        <taxon>Malvales</taxon>
        <taxon>Malvaceae</taxon>
        <taxon>Malvoideae</taxon>
        <taxon>Gossypium</taxon>
    </lineage>
</organism>
<accession>A0A7J8TTJ2</accession>
<dbReference type="Proteomes" id="UP000593573">
    <property type="component" value="Unassembled WGS sequence"/>
</dbReference>
<dbReference type="InterPro" id="IPR044730">
    <property type="entry name" value="RNase_H-like_dom_plant"/>
</dbReference>
<evidence type="ECO:0008006" key="3">
    <source>
        <dbReference type="Google" id="ProtNLM"/>
    </source>
</evidence>
<dbReference type="PANTHER" id="PTHR47723">
    <property type="entry name" value="OS05G0353850 PROTEIN"/>
    <property type="match status" value="1"/>
</dbReference>
<dbReference type="InterPro" id="IPR053151">
    <property type="entry name" value="RNase_H-like"/>
</dbReference>